<keyword evidence="1" id="KW-1133">Transmembrane helix</keyword>
<accession>A0A6B3LJS1</accession>
<dbReference type="AlphaFoldDB" id="A0A6B3LJS1"/>
<feature type="transmembrane region" description="Helical" evidence="1">
    <location>
        <begin position="102"/>
        <end position="120"/>
    </location>
</feature>
<feature type="transmembrane region" description="Helical" evidence="1">
    <location>
        <begin position="176"/>
        <end position="196"/>
    </location>
</feature>
<dbReference type="Pfam" id="PF13795">
    <property type="entry name" value="HupE_UreJ_2"/>
    <property type="match status" value="1"/>
</dbReference>
<feature type="transmembrane region" description="Helical" evidence="1">
    <location>
        <begin position="20"/>
        <end position="37"/>
    </location>
</feature>
<comment type="caution">
    <text evidence="2">The sequence shown here is derived from an EMBL/GenBank/DDBJ whole genome shotgun (WGS) entry which is preliminary data.</text>
</comment>
<dbReference type="RefSeq" id="WP_163912791.1">
    <property type="nucleotide sequence ID" value="NZ_JAAGWD010000001.1"/>
</dbReference>
<proteinExistence type="predicted"/>
<dbReference type="Proteomes" id="UP000474777">
    <property type="component" value="Unassembled WGS sequence"/>
</dbReference>
<organism evidence="2 3">
    <name type="scientific">Pontibacter burrus</name>
    <dbReference type="NCBI Taxonomy" id="2704466"/>
    <lineage>
        <taxon>Bacteria</taxon>
        <taxon>Pseudomonadati</taxon>
        <taxon>Bacteroidota</taxon>
        <taxon>Cytophagia</taxon>
        <taxon>Cytophagales</taxon>
        <taxon>Hymenobacteraceae</taxon>
        <taxon>Pontibacter</taxon>
    </lineage>
</organism>
<dbReference type="EMBL" id="JAAGWD010000001">
    <property type="protein sequence ID" value="NEM96959.1"/>
    <property type="molecule type" value="Genomic_DNA"/>
</dbReference>
<feature type="transmembrane region" description="Helical" evidence="1">
    <location>
        <begin position="44"/>
        <end position="66"/>
    </location>
</feature>
<reference evidence="2 3" key="1">
    <citation type="submission" date="2020-02" db="EMBL/GenBank/DDBJ databases">
        <authorList>
            <person name="Kim M.K."/>
        </authorList>
    </citation>
    <scope>NUCLEOTIDE SEQUENCE [LARGE SCALE GENOMIC DNA]</scope>
    <source>
        <strain evidence="2 3">BT327</strain>
    </source>
</reference>
<keyword evidence="3" id="KW-1185">Reference proteome</keyword>
<name>A0A6B3LJS1_9BACT</name>
<evidence type="ECO:0000313" key="2">
    <source>
        <dbReference type="EMBL" id="NEM96959.1"/>
    </source>
</evidence>
<keyword evidence="1" id="KW-0472">Membrane</keyword>
<dbReference type="InterPro" id="IPR032809">
    <property type="entry name" value="Put_HupE_UreJ"/>
</dbReference>
<sequence length="198" mass="22422">MSTVFYTYLELGFHHVFDLKAYDHLLLLIALCAVYTIGDWRRVVALITCFTIGLSIALALSAFHIIQFDKGLIRFLMPATIFLVCVINFFRLKGAANKQHTIFSVYNLVAVLIGLVHGLGFSNHLKSLFRRGDDAWLKMLAFNVGIELSQLLFVFLVLIVAFLIQNLFNAKRRDWIMVLSSAVAGISLILMMKANIFF</sequence>
<keyword evidence="1" id="KW-0812">Transmembrane</keyword>
<evidence type="ECO:0000256" key="1">
    <source>
        <dbReference type="SAM" id="Phobius"/>
    </source>
</evidence>
<gene>
    <name evidence="2" type="ORF">GXP69_04560</name>
</gene>
<evidence type="ECO:0000313" key="3">
    <source>
        <dbReference type="Proteomes" id="UP000474777"/>
    </source>
</evidence>
<feature type="transmembrane region" description="Helical" evidence="1">
    <location>
        <begin position="140"/>
        <end position="164"/>
    </location>
</feature>
<protein>
    <submittedName>
        <fullName evidence="2">HupE/UreJ family protein</fullName>
    </submittedName>
</protein>
<feature type="transmembrane region" description="Helical" evidence="1">
    <location>
        <begin position="72"/>
        <end position="90"/>
    </location>
</feature>